<dbReference type="EMBL" id="JARAKH010000043">
    <property type="protein sequence ID" value="KAK8379665.1"/>
    <property type="molecule type" value="Genomic_DNA"/>
</dbReference>
<dbReference type="InterPro" id="IPR019140">
    <property type="entry name" value="MCM_complex-bd"/>
</dbReference>
<comment type="similarity">
    <text evidence="2">Belongs to the MCMBP family.</text>
</comment>
<dbReference type="PANTHER" id="PTHR13489:SF0">
    <property type="entry name" value="MINI-CHROMOSOME MAINTENANCE COMPLEX-BINDING PROTEIN"/>
    <property type="match status" value="1"/>
</dbReference>
<dbReference type="Pfam" id="PF09739">
    <property type="entry name" value="MCM_bind"/>
    <property type="match status" value="1"/>
</dbReference>
<dbReference type="GO" id="GO:0003682">
    <property type="term" value="F:chromatin binding"/>
    <property type="evidence" value="ECO:0007669"/>
    <property type="project" value="TreeGrafter"/>
</dbReference>
<dbReference type="GO" id="GO:0006261">
    <property type="term" value="P:DNA-templated DNA replication"/>
    <property type="evidence" value="ECO:0007669"/>
    <property type="project" value="TreeGrafter"/>
</dbReference>
<evidence type="ECO:0000256" key="2">
    <source>
        <dbReference type="ARBA" id="ARBA00007925"/>
    </source>
</evidence>
<comment type="subcellular location">
    <subcellularLocation>
        <location evidence="1">Nucleus</location>
    </subcellularLocation>
</comment>
<sequence length="165" mass="18337">MPGVNDWTLEPCKVVDRIFEECGAEGPWRDRVKQHFEAEIKQPAVLEKIPWLNESPLHQLRGGQLVRFRGMVQDMLGKEFFSDVYEVTAEGGDGGGSTRLLPGRYKDVVQCGAGETIDASGPRSQAGDRLVYYCVPVPGETDWVKQVYQDSSPCPAHRWQLTGAG</sequence>
<name>A0AAW0SY55_SCYPA</name>
<evidence type="ECO:0000256" key="3">
    <source>
        <dbReference type="ARBA" id="ARBA00015405"/>
    </source>
</evidence>
<evidence type="ECO:0000313" key="5">
    <source>
        <dbReference type="EMBL" id="KAK8379665.1"/>
    </source>
</evidence>
<protein>
    <recommendedName>
        <fullName evidence="3">Mini-chromosome maintenance complex-binding protein</fullName>
    </recommendedName>
</protein>
<reference evidence="5 6" key="1">
    <citation type="submission" date="2023-03" db="EMBL/GenBank/DDBJ databases">
        <title>High-quality genome of Scylla paramamosain provides insights in environmental adaptation.</title>
        <authorList>
            <person name="Zhang L."/>
        </authorList>
    </citation>
    <scope>NUCLEOTIDE SEQUENCE [LARGE SCALE GENOMIC DNA]</scope>
    <source>
        <strain evidence="5">LZ_2023a</strain>
        <tissue evidence="5">Muscle</tissue>
    </source>
</reference>
<comment type="caution">
    <text evidence="5">The sequence shown here is derived from an EMBL/GenBank/DDBJ whole genome shotgun (WGS) entry which is preliminary data.</text>
</comment>
<accession>A0AAW0SY55</accession>
<dbReference type="Proteomes" id="UP001487740">
    <property type="component" value="Unassembled WGS sequence"/>
</dbReference>
<keyword evidence="6" id="KW-1185">Reference proteome</keyword>
<proteinExistence type="inferred from homology"/>
<evidence type="ECO:0000256" key="4">
    <source>
        <dbReference type="ARBA" id="ARBA00023242"/>
    </source>
</evidence>
<dbReference type="GO" id="GO:0005634">
    <property type="term" value="C:nucleus"/>
    <property type="evidence" value="ECO:0007669"/>
    <property type="project" value="UniProtKB-SubCell"/>
</dbReference>
<gene>
    <name evidence="5" type="ORF">O3P69_019566</name>
</gene>
<evidence type="ECO:0000313" key="6">
    <source>
        <dbReference type="Proteomes" id="UP001487740"/>
    </source>
</evidence>
<dbReference type="PANTHER" id="PTHR13489">
    <property type="entry name" value="MINI-CHROMOSOME MAINTENANCE COMPLEX-BINDING PROTEIN"/>
    <property type="match status" value="1"/>
</dbReference>
<dbReference type="AlphaFoldDB" id="A0AAW0SY55"/>
<keyword evidence="4" id="KW-0539">Nucleus</keyword>
<organism evidence="5 6">
    <name type="scientific">Scylla paramamosain</name>
    <name type="common">Mud crab</name>
    <dbReference type="NCBI Taxonomy" id="85552"/>
    <lineage>
        <taxon>Eukaryota</taxon>
        <taxon>Metazoa</taxon>
        <taxon>Ecdysozoa</taxon>
        <taxon>Arthropoda</taxon>
        <taxon>Crustacea</taxon>
        <taxon>Multicrustacea</taxon>
        <taxon>Malacostraca</taxon>
        <taxon>Eumalacostraca</taxon>
        <taxon>Eucarida</taxon>
        <taxon>Decapoda</taxon>
        <taxon>Pleocyemata</taxon>
        <taxon>Brachyura</taxon>
        <taxon>Eubrachyura</taxon>
        <taxon>Portunoidea</taxon>
        <taxon>Portunidae</taxon>
        <taxon>Portuninae</taxon>
        <taxon>Scylla</taxon>
    </lineage>
</organism>
<evidence type="ECO:0000256" key="1">
    <source>
        <dbReference type="ARBA" id="ARBA00004123"/>
    </source>
</evidence>